<dbReference type="InterPro" id="IPR053772">
    <property type="entry name" value="At1g61320/At1g61330-like"/>
</dbReference>
<reference evidence="2 4" key="2">
    <citation type="journal article" date="2014" name="BMC Genomics">
        <title>An improved genome release (version Mt4.0) for the model legume Medicago truncatula.</title>
        <authorList>
            <person name="Tang H."/>
            <person name="Krishnakumar V."/>
            <person name="Bidwell S."/>
            <person name="Rosen B."/>
            <person name="Chan A."/>
            <person name="Zhou S."/>
            <person name="Gentzbittel L."/>
            <person name="Childs K.L."/>
            <person name="Yandell M."/>
            <person name="Gundlach H."/>
            <person name="Mayer K.F."/>
            <person name="Schwartz D.C."/>
            <person name="Town C.D."/>
        </authorList>
    </citation>
    <scope>GENOME REANNOTATION</scope>
    <source>
        <strain evidence="3 4">cv. Jemalong A17</strain>
    </source>
</reference>
<protein>
    <recommendedName>
        <fullName evidence="1">At1g61320/AtMIF1 LRR domain-containing protein</fullName>
    </recommendedName>
</protein>
<evidence type="ECO:0000313" key="4">
    <source>
        <dbReference type="Proteomes" id="UP000002051"/>
    </source>
</evidence>
<dbReference type="EMBL" id="CM001221">
    <property type="protein sequence ID" value="AET00294.1"/>
    <property type="molecule type" value="Genomic_DNA"/>
</dbReference>
<evidence type="ECO:0000259" key="1">
    <source>
        <dbReference type="Pfam" id="PF23622"/>
    </source>
</evidence>
<dbReference type="SUPFAM" id="SSF52047">
    <property type="entry name" value="RNI-like"/>
    <property type="match status" value="1"/>
</dbReference>
<accession>G7K369</accession>
<feature type="domain" description="At1g61320/AtMIF1 LRR" evidence="1">
    <location>
        <begin position="28"/>
        <end position="193"/>
    </location>
</feature>
<gene>
    <name evidence="2" type="ordered locus">MTR_5g090500</name>
</gene>
<evidence type="ECO:0000313" key="2">
    <source>
        <dbReference type="EMBL" id="AET00294.1"/>
    </source>
</evidence>
<dbReference type="PANTHER" id="PTHR34145:SF28">
    <property type="entry name" value="F-BOX DOMAIN-CONTAINING PROTEIN"/>
    <property type="match status" value="1"/>
</dbReference>
<dbReference type="PaxDb" id="3880-AET00294"/>
<reference evidence="2 4" key="1">
    <citation type="journal article" date="2011" name="Nature">
        <title>The Medicago genome provides insight into the evolution of rhizobial symbioses.</title>
        <authorList>
            <person name="Young N.D."/>
            <person name="Debelle F."/>
            <person name="Oldroyd G.E."/>
            <person name="Geurts R."/>
            <person name="Cannon S.B."/>
            <person name="Udvardi M.K."/>
            <person name="Benedito V.A."/>
            <person name="Mayer K.F."/>
            <person name="Gouzy J."/>
            <person name="Schoof H."/>
            <person name="Van de Peer Y."/>
            <person name="Proost S."/>
            <person name="Cook D.R."/>
            <person name="Meyers B.C."/>
            <person name="Spannagl M."/>
            <person name="Cheung F."/>
            <person name="De Mita S."/>
            <person name="Krishnakumar V."/>
            <person name="Gundlach H."/>
            <person name="Zhou S."/>
            <person name="Mudge J."/>
            <person name="Bharti A.K."/>
            <person name="Murray J.D."/>
            <person name="Naoumkina M.A."/>
            <person name="Rosen B."/>
            <person name="Silverstein K.A."/>
            <person name="Tang H."/>
            <person name="Rombauts S."/>
            <person name="Zhao P.X."/>
            <person name="Zhou P."/>
            <person name="Barbe V."/>
            <person name="Bardou P."/>
            <person name="Bechner M."/>
            <person name="Bellec A."/>
            <person name="Berger A."/>
            <person name="Berges H."/>
            <person name="Bidwell S."/>
            <person name="Bisseling T."/>
            <person name="Choisne N."/>
            <person name="Couloux A."/>
            <person name="Denny R."/>
            <person name="Deshpande S."/>
            <person name="Dai X."/>
            <person name="Doyle J.J."/>
            <person name="Dudez A.M."/>
            <person name="Farmer A.D."/>
            <person name="Fouteau S."/>
            <person name="Franken C."/>
            <person name="Gibelin C."/>
            <person name="Gish J."/>
            <person name="Goldstein S."/>
            <person name="Gonzalez A.J."/>
            <person name="Green P.J."/>
            <person name="Hallab A."/>
            <person name="Hartog M."/>
            <person name="Hua A."/>
            <person name="Humphray S.J."/>
            <person name="Jeong D.H."/>
            <person name="Jing Y."/>
            <person name="Jocker A."/>
            <person name="Kenton S.M."/>
            <person name="Kim D.J."/>
            <person name="Klee K."/>
            <person name="Lai H."/>
            <person name="Lang C."/>
            <person name="Lin S."/>
            <person name="Macmil S.L."/>
            <person name="Magdelenat G."/>
            <person name="Matthews L."/>
            <person name="McCorrison J."/>
            <person name="Monaghan E.L."/>
            <person name="Mun J.H."/>
            <person name="Najar F.Z."/>
            <person name="Nicholson C."/>
            <person name="Noirot C."/>
            <person name="O'Bleness M."/>
            <person name="Paule C.R."/>
            <person name="Poulain J."/>
            <person name="Prion F."/>
            <person name="Qin B."/>
            <person name="Qu C."/>
            <person name="Retzel E.F."/>
            <person name="Riddle C."/>
            <person name="Sallet E."/>
            <person name="Samain S."/>
            <person name="Samson N."/>
            <person name="Sanders I."/>
            <person name="Saurat O."/>
            <person name="Scarpelli C."/>
            <person name="Schiex T."/>
            <person name="Segurens B."/>
            <person name="Severin A.J."/>
            <person name="Sherrier D.J."/>
            <person name="Shi R."/>
            <person name="Sims S."/>
            <person name="Singer S.R."/>
            <person name="Sinharoy S."/>
            <person name="Sterck L."/>
            <person name="Viollet A."/>
            <person name="Wang B.B."/>
            <person name="Wang K."/>
            <person name="Wang M."/>
            <person name="Wang X."/>
            <person name="Warfsmann J."/>
            <person name="Weissenbach J."/>
            <person name="White D.D."/>
            <person name="White J.D."/>
            <person name="Wiley G.B."/>
            <person name="Wincker P."/>
            <person name="Xing Y."/>
            <person name="Yang L."/>
            <person name="Yao Z."/>
            <person name="Ying F."/>
            <person name="Zhai J."/>
            <person name="Zhou L."/>
            <person name="Zuber A."/>
            <person name="Denarie J."/>
            <person name="Dixon R.A."/>
            <person name="May G.D."/>
            <person name="Schwartz D.C."/>
            <person name="Rogers J."/>
            <person name="Quetier F."/>
            <person name="Town C.D."/>
            <person name="Roe B.A."/>
        </authorList>
    </citation>
    <scope>NUCLEOTIDE SEQUENCE [LARGE SCALE GENOMIC DNA]</scope>
    <source>
        <strain evidence="2">A17</strain>
        <strain evidence="3 4">cv. Jemalong A17</strain>
    </source>
</reference>
<organism evidence="2 4">
    <name type="scientific">Medicago truncatula</name>
    <name type="common">Barrel medic</name>
    <name type="synonym">Medicago tribuloides</name>
    <dbReference type="NCBI Taxonomy" id="3880"/>
    <lineage>
        <taxon>Eukaryota</taxon>
        <taxon>Viridiplantae</taxon>
        <taxon>Streptophyta</taxon>
        <taxon>Embryophyta</taxon>
        <taxon>Tracheophyta</taxon>
        <taxon>Spermatophyta</taxon>
        <taxon>Magnoliopsida</taxon>
        <taxon>eudicotyledons</taxon>
        <taxon>Gunneridae</taxon>
        <taxon>Pentapetalae</taxon>
        <taxon>rosids</taxon>
        <taxon>fabids</taxon>
        <taxon>Fabales</taxon>
        <taxon>Fabaceae</taxon>
        <taxon>Papilionoideae</taxon>
        <taxon>50 kb inversion clade</taxon>
        <taxon>NPAAA clade</taxon>
        <taxon>Hologalegina</taxon>
        <taxon>IRL clade</taxon>
        <taxon>Trifolieae</taxon>
        <taxon>Medicago</taxon>
    </lineage>
</organism>
<dbReference type="Pfam" id="PF23622">
    <property type="entry name" value="LRR_At1g61320_AtMIF1"/>
    <property type="match status" value="1"/>
</dbReference>
<keyword evidence="4" id="KW-1185">Reference proteome</keyword>
<dbReference type="OMA" id="FAGKHEY"/>
<dbReference type="InterPro" id="IPR055357">
    <property type="entry name" value="LRR_At1g61320_AtMIF1"/>
</dbReference>
<proteinExistence type="predicted"/>
<dbReference type="PANTHER" id="PTHR34145">
    <property type="entry name" value="OS02G0105600 PROTEIN"/>
    <property type="match status" value="1"/>
</dbReference>
<sequence>MCLQNKVDQFVKNFRSPVINSFLVNFYLNCEQSNTIDQWISFAIAMGVGRIDLLFLGEPYLAHSSPRKYYKFAFDLFSEPNAYALKHLRLECCIVYNPTNCDFIPFKNLISLSLRKVEVDEMFIESLFPDCLLLEELYLVAIYKAFNNTMTDLKLMLGHCLNVTSLEYNGDGFYILNINAPGLKSIDFAISTIEDLNSFRLKMSRFKLVWGRLDKMSMAGNESSQTRMSSTR</sequence>
<dbReference type="HOGENOM" id="CLU_1196428_0_0_1"/>
<dbReference type="AlphaFoldDB" id="G7K369"/>
<name>G7K369_MEDTR</name>
<dbReference type="Proteomes" id="UP000002051">
    <property type="component" value="Chromosome 5"/>
</dbReference>
<evidence type="ECO:0000313" key="3">
    <source>
        <dbReference type="EnsemblPlants" id="AET00294"/>
    </source>
</evidence>
<dbReference type="EnsemblPlants" id="AET00294">
    <property type="protein sequence ID" value="AET00294"/>
    <property type="gene ID" value="MTR_5g090500"/>
</dbReference>
<reference evidence="3" key="3">
    <citation type="submission" date="2015-04" db="UniProtKB">
        <authorList>
            <consortium name="EnsemblPlants"/>
        </authorList>
    </citation>
    <scope>IDENTIFICATION</scope>
    <source>
        <strain evidence="3">cv. Jemalong A17</strain>
    </source>
</reference>